<keyword evidence="3" id="KW-1185">Reference proteome</keyword>
<proteinExistence type="predicted"/>
<protein>
    <submittedName>
        <fullName evidence="4">Peptidylprolyl isomerase</fullName>
    </submittedName>
</protein>
<organism evidence="4">
    <name type="scientific">Enterobius vermicularis</name>
    <name type="common">Human pinworm</name>
    <dbReference type="NCBI Taxonomy" id="51028"/>
    <lineage>
        <taxon>Eukaryota</taxon>
        <taxon>Metazoa</taxon>
        <taxon>Ecdysozoa</taxon>
        <taxon>Nematoda</taxon>
        <taxon>Chromadorea</taxon>
        <taxon>Rhabditida</taxon>
        <taxon>Spirurina</taxon>
        <taxon>Oxyuridomorpha</taxon>
        <taxon>Oxyuroidea</taxon>
        <taxon>Oxyuridae</taxon>
        <taxon>Enterobius</taxon>
    </lineage>
</organism>
<dbReference type="AlphaFoldDB" id="A0A0N4V652"/>
<dbReference type="EMBL" id="UXUI01008133">
    <property type="protein sequence ID" value="VDD90585.1"/>
    <property type="molecule type" value="Genomic_DNA"/>
</dbReference>
<evidence type="ECO:0000313" key="4">
    <source>
        <dbReference type="WBParaSite" id="EVEC_0000572501-mRNA-1"/>
    </source>
</evidence>
<sequence>MVQYSVEMNDSALARSSSTDSNGFPVKDSDAIKLFVGQVCLV</sequence>
<name>A0A0N4V652_ENTVE</name>
<evidence type="ECO:0000256" key="1">
    <source>
        <dbReference type="SAM" id="MobiDB-lite"/>
    </source>
</evidence>
<dbReference type="WBParaSite" id="EVEC_0000572501-mRNA-1">
    <property type="protein sequence ID" value="EVEC_0000572501-mRNA-1"/>
    <property type="gene ID" value="EVEC_0000572501"/>
</dbReference>
<reference evidence="2 3" key="2">
    <citation type="submission" date="2018-10" db="EMBL/GenBank/DDBJ databases">
        <authorList>
            <consortium name="Pathogen Informatics"/>
        </authorList>
    </citation>
    <scope>NUCLEOTIDE SEQUENCE [LARGE SCALE GENOMIC DNA]</scope>
</reference>
<evidence type="ECO:0000313" key="2">
    <source>
        <dbReference type="EMBL" id="VDD90585.1"/>
    </source>
</evidence>
<dbReference type="OrthoDB" id="267048at2759"/>
<accession>A0A0N4V652</accession>
<reference evidence="4" key="1">
    <citation type="submission" date="2017-02" db="UniProtKB">
        <authorList>
            <consortium name="WormBaseParasite"/>
        </authorList>
    </citation>
    <scope>IDENTIFICATION</scope>
</reference>
<feature type="region of interest" description="Disordered" evidence="1">
    <location>
        <begin position="1"/>
        <end position="24"/>
    </location>
</feature>
<evidence type="ECO:0000313" key="3">
    <source>
        <dbReference type="Proteomes" id="UP000274131"/>
    </source>
</evidence>
<dbReference type="Proteomes" id="UP000274131">
    <property type="component" value="Unassembled WGS sequence"/>
</dbReference>
<gene>
    <name evidence="2" type="ORF">EVEC_LOCUS5336</name>
</gene>